<protein>
    <submittedName>
        <fullName evidence="2">Uncharacterized protein</fullName>
    </submittedName>
</protein>
<feature type="region of interest" description="Disordered" evidence="1">
    <location>
        <begin position="1"/>
        <end position="22"/>
    </location>
</feature>
<organism evidence="2 3">
    <name type="scientific">Punica granatum</name>
    <name type="common">Pomegranate</name>
    <dbReference type="NCBI Taxonomy" id="22663"/>
    <lineage>
        <taxon>Eukaryota</taxon>
        <taxon>Viridiplantae</taxon>
        <taxon>Streptophyta</taxon>
        <taxon>Embryophyta</taxon>
        <taxon>Tracheophyta</taxon>
        <taxon>Spermatophyta</taxon>
        <taxon>Magnoliopsida</taxon>
        <taxon>eudicotyledons</taxon>
        <taxon>Gunneridae</taxon>
        <taxon>Pentapetalae</taxon>
        <taxon>rosids</taxon>
        <taxon>malvids</taxon>
        <taxon>Myrtales</taxon>
        <taxon>Lythraceae</taxon>
        <taxon>Punica</taxon>
    </lineage>
</organism>
<keyword evidence="3" id="KW-1185">Reference proteome</keyword>
<dbReference type="AlphaFoldDB" id="A0A2I0I786"/>
<comment type="caution">
    <text evidence="2">The sequence shown here is derived from an EMBL/GenBank/DDBJ whole genome shotgun (WGS) entry which is preliminary data.</text>
</comment>
<feature type="region of interest" description="Disordered" evidence="1">
    <location>
        <begin position="76"/>
        <end position="103"/>
    </location>
</feature>
<dbReference type="Proteomes" id="UP000233551">
    <property type="component" value="Unassembled WGS sequence"/>
</dbReference>
<accession>A0A2I0I786</accession>
<sequence>MSSPKRRCFASRTPNNENEVVQHWPAGPRTQTTTFRSFRPRKDGGVWQLPWRLRNDSKGEIEDDFAFIQTMLEENCRSDGVETGSNGTEDETYEPRSNEYEENEDDDEEFLAEAFDFVDKVISDVVESSRQRKLKWRANVGINISSKNEVSKIVVRAEHDDIVIPEFDYQRHINEEYHVLRGSDDEDNGMMPANFAQAPFG</sequence>
<evidence type="ECO:0000313" key="3">
    <source>
        <dbReference type="Proteomes" id="UP000233551"/>
    </source>
</evidence>
<dbReference type="EMBL" id="PGOL01003737">
    <property type="protein sequence ID" value="PKI39848.1"/>
    <property type="molecule type" value="Genomic_DNA"/>
</dbReference>
<gene>
    <name evidence="2" type="ORF">CRG98_039753</name>
</gene>
<proteinExistence type="predicted"/>
<reference evidence="2 3" key="1">
    <citation type="submission" date="2017-11" db="EMBL/GenBank/DDBJ databases">
        <title>De-novo sequencing of pomegranate (Punica granatum L.) genome.</title>
        <authorList>
            <person name="Akparov Z."/>
            <person name="Amiraslanov A."/>
            <person name="Hajiyeva S."/>
            <person name="Abbasov M."/>
            <person name="Kaur K."/>
            <person name="Hamwieh A."/>
            <person name="Solovyev V."/>
            <person name="Salamov A."/>
            <person name="Braich B."/>
            <person name="Kosarev P."/>
            <person name="Mahmoud A."/>
            <person name="Hajiyev E."/>
            <person name="Babayeva S."/>
            <person name="Izzatullayeva V."/>
            <person name="Mammadov A."/>
            <person name="Mammadov A."/>
            <person name="Sharifova S."/>
            <person name="Ojaghi J."/>
            <person name="Eynullazada K."/>
            <person name="Bayramov B."/>
            <person name="Abdulazimova A."/>
            <person name="Shahmuradov I."/>
        </authorList>
    </citation>
    <scope>NUCLEOTIDE SEQUENCE [LARGE SCALE GENOMIC DNA]</scope>
    <source>
        <strain evidence="3">cv. AG2017</strain>
        <tissue evidence="2">Leaf</tissue>
    </source>
</reference>
<name>A0A2I0I786_PUNGR</name>
<evidence type="ECO:0000313" key="2">
    <source>
        <dbReference type="EMBL" id="PKI39848.1"/>
    </source>
</evidence>
<evidence type="ECO:0000256" key="1">
    <source>
        <dbReference type="SAM" id="MobiDB-lite"/>
    </source>
</evidence>